<dbReference type="RefSeq" id="XP_018140353.1">
    <property type="nucleotide sequence ID" value="XM_018294132.1"/>
</dbReference>
<organism evidence="2 3">
    <name type="scientific">Pochonia chlamydosporia 170</name>
    <dbReference type="NCBI Taxonomy" id="1380566"/>
    <lineage>
        <taxon>Eukaryota</taxon>
        <taxon>Fungi</taxon>
        <taxon>Dikarya</taxon>
        <taxon>Ascomycota</taxon>
        <taxon>Pezizomycotina</taxon>
        <taxon>Sordariomycetes</taxon>
        <taxon>Hypocreomycetidae</taxon>
        <taxon>Hypocreales</taxon>
        <taxon>Clavicipitaceae</taxon>
        <taxon>Pochonia</taxon>
    </lineage>
</organism>
<evidence type="ECO:0000313" key="3">
    <source>
        <dbReference type="Proteomes" id="UP000078397"/>
    </source>
</evidence>
<evidence type="ECO:0008006" key="4">
    <source>
        <dbReference type="Google" id="ProtNLM"/>
    </source>
</evidence>
<dbReference type="Proteomes" id="UP000078397">
    <property type="component" value="Unassembled WGS sequence"/>
</dbReference>
<dbReference type="GeneID" id="28858126"/>
<dbReference type="AlphaFoldDB" id="A0A179FCI5"/>
<proteinExistence type="predicted"/>
<evidence type="ECO:0000256" key="1">
    <source>
        <dbReference type="SAM" id="SignalP"/>
    </source>
</evidence>
<keyword evidence="3" id="KW-1185">Reference proteome</keyword>
<gene>
    <name evidence="2" type="ORF">VFPPC_16379</name>
</gene>
<feature type="signal peptide" evidence="1">
    <location>
        <begin position="1"/>
        <end position="30"/>
    </location>
</feature>
<evidence type="ECO:0000313" key="2">
    <source>
        <dbReference type="EMBL" id="OAQ62773.1"/>
    </source>
</evidence>
<reference evidence="2 3" key="1">
    <citation type="journal article" date="2016" name="PLoS Pathog.">
        <title>Biosynthesis of antibiotic leucinostatins in bio-control fungus Purpureocillium lilacinum and their inhibition on phytophthora revealed by genome mining.</title>
        <authorList>
            <person name="Wang G."/>
            <person name="Liu Z."/>
            <person name="Lin R."/>
            <person name="Li E."/>
            <person name="Mao Z."/>
            <person name="Ling J."/>
            <person name="Yang Y."/>
            <person name="Yin W.B."/>
            <person name="Xie B."/>
        </authorList>
    </citation>
    <scope>NUCLEOTIDE SEQUENCE [LARGE SCALE GENOMIC DNA]</scope>
    <source>
        <strain evidence="2">170</strain>
    </source>
</reference>
<keyword evidence="1" id="KW-0732">Signal</keyword>
<name>A0A179FCI5_METCM</name>
<dbReference type="KEGG" id="pchm:VFPPC_16379"/>
<protein>
    <recommendedName>
        <fullName evidence="4">Membrane-associated protein</fullName>
    </recommendedName>
</protein>
<sequence length="332" mass="36855">MFVPTPLWLCLSGTLHLLLLLFLHLSVTFGTLSKFYNTHHPAYGHQSQAVNIATAPSRRVVKTAGSASSMTCNASIGTDFPQVIPPNLVFLFNKEDRIRLRRKPHPAASSRIRYLLGQRFNWLTSFGYYFAAHSPLPHFNAVRAAMSFLAIDSSFNATYHIFCGQFFPCVSQVASGRPTTKPTSHAWTAYSLKHFEKKDPASARMADMMISILQRGGEANDAMANSLHAWLSPVTVATLVFGPERSVLPTVSCWSKFAYASISQKPACSCYTDWTPPFSLLKRLGGSAECHNIFDKLWSIIRTPSTALSPDSTMQLRREFRGCSFLSSCLLS</sequence>
<accession>A0A179FCI5</accession>
<comment type="caution">
    <text evidence="2">The sequence shown here is derived from an EMBL/GenBank/DDBJ whole genome shotgun (WGS) entry which is preliminary data.</text>
</comment>
<dbReference type="EMBL" id="LSBJ02000006">
    <property type="protein sequence ID" value="OAQ62773.1"/>
    <property type="molecule type" value="Genomic_DNA"/>
</dbReference>
<feature type="chain" id="PRO_5008101523" description="Membrane-associated protein" evidence="1">
    <location>
        <begin position="31"/>
        <end position="332"/>
    </location>
</feature>